<evidence type="ECO:0000313" key="3">
    <source>
        <dbReference type="EMBL" id="OQS01857.1"/>
    </source>
</evidence>
<evidence type="ECO:0000256" key="1">
    <source>
        <dbReference type="SAM" id="MobiDB-lite"/>
    </source>
</evidence>
<dbReference type="Proteomes" id="UP000243217">
    <property type="component" value="Unassembled WGS sequence"/>
</dbReference>
<organism evidence="3 4">
    <name type="scientific">Thraustotheca clavata</name>
    <dbReference type="NCBI Taxonomy" id="74557"/>
    <lineage>
        <taxon>Eukaryota</taxon>
        <taxon>Sar</taxon>
        <taxon>Stramenopiles</taxon>
        <taxon>Oomycota</taxon>
        <taxon>Saprolegniomycetes</taxon>
        <taxon>Saprolegniales</taxon>
        <taxon>Achlyaceae</taxon>
        <taxon>Thraustotheca</taxon>
    </lineage>
</organism>
<feature type="compositionally biased region" description="Basic and acidic residues" evidence="1">
    <location>
        <begin position="653"/>
        <end position="664"/>
    </location>
</feature>
<dbReference type="SUPFAM" id="SSF54001">
    <property type="entry name" value="Cysteine proteinases"/>
    <property type="match status" value="1"/>
</dbReference>
<protein>
    <recommendedName>
        <fullName evidence="2">KATNIP domain-containing protein</fullName>
    </recommendedName>
</protein>
<proteinExistence type="predicted"/>
<sequence>MITKMDQLTQEMDNVKDKDFDKFVSAFLPLLYALYAGLFEDESNSTLVKLVEEVLMEVQLVTSIAPLYIYLRRTHSKLEHHELVDRGLKSAIYSLLKMSLRIGYQLQSIVKALGIKVEYVVNNTQTMIVEDDLKSVVSQLNAERVQIREQLEQAIRETSEQASEREESLQQDVSSLAGRLSQKPDRQEMIRAHYALQEELDRLTQSTATVEEVNNLTNLLKHKADVGHVHKFVNEKIASLQVDGGDNHEAPLLASMKCLSCQNTIKVPEVIPIEKVSRDPPLPFNTSCVRHVNRQKFEALTKAHALEKQRKKSSDEHHAPKASSLPSRVQFEYMDETTSSIRPRAPILPLTKPVHETESHRPRGKRMNHLKRKIKQSLTESLKSLELFGRNNLGRELGHNNAIMQTLVDPEGNVHFVNIDESTESLSIDDEEWKPFGQSIERENVDVAPSFNIPELPRGQRCVLNILSTWGDPYYVGLMGIEVFDHTGHIVRFSDVDKQLAADPSDINVNGSNSHDPRTIDKIVDGHNYTCDELHSWLAPFERGQNHYIYMDFDYPLSISMIRIWNYNTTRIHAYRGARYMEITLDGRFIFKGDIKRAVGAVESIESCCECILFTRNTTILQVIEKYEQIEEESTPRPLNDDKKPTWWEQEIPSERPKTGDKRSRQGPLNNLSFTRTEPGTRQPTFAPTPALSPFRPRTAPIARDKGADRPIICQEIKFFVRGNWGDPAEVGLAGLQILDSNFDVISIDLDCLLTPNASKLFNSNNITTNAEEMWLTSLTACLNSSEPFLVVNFGLRLSVGALKFWNYNASLEDSYKGIFAHQAPIDYTIKGIKRIAIMIDGDWMSPPEGFLIRKAPGNSNFDFGQFIQPKSHLSTGNLSRSIGSDFFQSETYHHTPPPTADPKRMSSQSSGNLTRQSAPSAPRQEIRDAKETYSMPKIDETLVYQQYHTPLFPCGCIVKIVIMSTWGDPFYVGLNGLELYDDCNYCVPISEDQIQAVPRDINVLPESKHLDARTLDKLYDGVNDTYDDCHMWLTPYNYCPTDPTVKIFIFFDEPIVLSKIMLWNYSKTPFRGVREYEIFMDDVLIYHGVLKKAQECTEADILSRRKTTNFNSRRKPIVPDMAQSVLFTNDPDILESESDAGHIYVPEEECETTFIDNSLVLSSDDRRFLFIIQFAPMAAELTTDFLALSLENFEAEPRFKLARNAVTSTDWGPALMDHSHVQSLNHVFSKRLVDTKICNQKASGRCWLFACSTLMRRALQKKYNLDPDFELSQKYLFFWDKLEKCNWCLENIIATADEPVDSRLVQYLLTDPTCDGGQWEMIVNIVEKYGVVPKNVYGECISSEMSVHLNTFLKSKLREFAEILRGMHANGVEIDEIREKKNEMMQIIHRIMIIHLGTPPTKFDFSVHDKEKNHVYFPDLTPQEFYAQHVDVKVSDMVSIVNDPRHDYNITMTVDK</sequence>
<comment type="caution">
    <text evidence="3">The sequence shown here is derived from an EMBL/GenBank/DDBJ whole genome shotgun (WGS) entry which is preliminary data.</text>
</comment>
<dbReference type="Gene3D" id="3.90.70.10">
    <property type="entry name" value="Cysteine proteinases"/>
    <property type="match status" value="1"/>
</dbReference>
<feature type="region of interest" description="Disordered" evidence="1">
    <location>
        <begin position="631"/>
        <end position="698"/>
    </location>
</feature>
<dbReference type="PANTHER" id="PTHR21534:SF0">
    <property type="entry name" value="KATANIN-INTERACTING PROTEIN"/>
    <property type="match status" value="1"/>
</dbReference>
<feature type="region of interest" description="Disordered" evidence="1">
    <location>
        <begin position="892"/>
        <end position="933"/>
    </location>
</feature>
<dbReference type="EMBL" id="JNBS01001378">
    <property type="protein sequence ID" value="OQS01857.1"/>
    <property type="molecule type" value="Genomic_DNA"/>
</dbReference>
<dbReference type="STRING" id="74557.A0A1V9ZV22"/>
<feature type="compositionally biased region" description="Basic and acidic residues" evidence="1">
    <location>
        <begin position="304"/>
        <end position="319"/>
    </location>
</feature>
<dbReference type="InterPro" id="IPR004134">
    <property type="entry name" value="Peptidase_C1B"/>
</dbReference>
<accession>A0A1V9ZV22</accession>
<feature type="non-terminal residue" evidence="3">
    <location>
        <position position="1457"/>
    </location>
</feature>
<dbReference type="InterPro" id="IPR027859">
    <property type="entry name" value="KATNIP_dom"/>
</dbReference>
<feature type="region of interest" description="Disordered" evidence="1">
    <location>
        <begin position="156"/>
        <end position="182"/>
    </location>
</feature>
<feature type="domain" description="KATNIP" evidence="2">
    <location>
        <begin position="723"/>
        <end position="1094"/>
    </location>
</feature>
<dbReference type="Pfam" id="PF14652">
    <property type="entry name" value="DUF4457"/>
    <property type="match status" value="2"/>
</dbReference>
<evidence type="ECO:0000313" key="4">
    <source>
        <dbReference type="Proteomes" id="UP000243217"/>
    </source>
</evidence>
<feature type="compositionally biased region" description="Polar residues" evidence="1">
    <location>
        <begin position="906"/>
        <end position="920"/>
    </location>
</feature>
<keyword evidence="4" id="KW-1185">Reference proteome</keyword>
<dbReference type="GO" id="GO:0070005">
    <property type="term" value="F:cysteine-type aminopeptidase activity"/>
    <property type="evidence" value="ECO:0007669"/>
    <property type="project" value="InterPro"/>
</dbReference>
<evidence type="ECO:0000259" key="2">
    <source>
        <dbReference type="Pfam" id="PF14652"/>
    </source>
</evidence>
<name>A0A1V9ZV22_9STRA</name>
<gene>
    <name evidence="3" type="ORF">THRCLA_05699</name>
</gene>
<reference evidence="3 4" key="1">
    <citation type="journal article" date="2014" name="Genome Biol. Evol.">
        <title>The secreted proteins of Achlya hypogyna and Thraustotheca clavata identify the ancestral oomycete secretome and reveal gene acquisitions by horizontal gene transfer.</title>
        <authorList>
            <person name="Misner I."/>
            <person name="Blouin N."/>
            <person name="Leonard G."/>
            <person name="Richards T.A."/>
            <person name="Lane C.E."/>
        </authorList>
    </citation>
    <scope>NUCLEOTIDE SEQUENCE [LARGE SCALE GENOMIC DNA]</scope>
    <source>
        <strain evidence="3 4">ATCC 34112</strain>
    </source>
</reference>
<dbReference type="GO" id="GO:0006508">
    <property type="term" value="P:proteolysis"/>
    <property type="evidence" value="ECO:0007669"/>
    <property type="project" value="InterPro"/>
</dbReference>
<dbReference type="Pfam" id="PF03051">
    <property type="entry name" value="Peptidase_C1_2"/>
    <property type="match status" value="1"/>
</dbReference>
<dbReference type="OrthoDB" id="304622at2759"/>
<dbReference type="PANTHER" id="PTHR21534">
    <property type="entry name" value="KATANIN-INTERACTING PROTEIN"/>
    <property type="match status" value="1"/>
</dbReference>
<feature type="region of interest" description="Disordered" evidence="1">
    <location>
        <begin position="304"/>
        <end position="329"/>
    </location>
</feature>
<feature type="domain" description="KATNIP" evidence="2">
    <location>
        <begin position="414"/>
        <end position="597"/>
    </location>
</feature>
<feature type="compositionally biased region" description="Polar residues" evidence="1">
    <location>
        <begin position="667"/>
        <end position="686"/>
    </location>
</feature>
<dbReference type="InterPro" id="IPR026704">
    <property type="entry name" value="KATNIP"/>
</dbReference>
<dbReference type="InterPro" id="IPR038765">
    <property type="entry name" value="Papain-like_cys_pep_sf"/>
</dbReference>
<feature type="compositionally biased region" description="Basic and acidic residues" evidence="1">
    <location>
        <begin position="156"/>
        <end position="168"/>
    </location>
</feature>